<organism evidence="1 2">
    <name type="scientific">Kistimonas scapharcae</name>
    <dbReference type="NCBI Taxonomy" id="1036133"/>
    <lineage>
        <taxon>Bacteria</taxon>
        <taxon>Pseudomonadati</taxon>
        <taxon>Pseudomonadota</taxon>
        <taxon>Gammaproteobacteria</taxon>
        <taxon>Oceanospirillales</taxon>
        <taxon>Endozoicomonadaceae</taxon>
        <taxon>Kistimonas</taxon>
    </lineage>
</organism>
<gene>
    <name evidence="1" type="ORF">GCM10023116_50820</name>
</gene>
<dbReference type="Proteomes" id="UP001500604">
    <property type="component" value="Unassembled WGS sequence"/>
</dbReference>
<comment type="caution">
    <text evidence="1">The sequence shown here is derived from an EMBL/GenBank/DDBJ whole genome shotgun (WGS) entry which is preliminary data.</text>
</comment>
<evidence type="ECO:0000313" key="1">
    <source>
        <dbReference type="EMBL" id="GAA4652798.1"/>
    </source>
</evidence>
<protein>
    <submittedName>
        <fullName evidence="1">Uncharacterized protein</fullName>
    </submittedName>
</protein>
<dbReference type="EMBL" id="BAABFL010000481">
    <property type="protein sequence ID" value="GAA4652798.1"/>
    <property type="molecule type" value="Genomic_DNA"/>
</dbReference>
<reference evidence="2" key="1">
    <citation type="journal article" date="2019" name="Int. J. Syst. Evol. Microbiol.">
        <title>The Global Catalogue of Microorganisms (GCM) 10K type strain sequencing project: providing services to taxonomists for standard genome sequencing and annotation.</title>
        <authorList>
            <consortium name="The Broad Institute Genomics Platform"/>
            <consortium name="The Broad Institute Genome Sequencing Center for Infectious Disease"/>
            <person name="Wu L."/>
            <person name="Ma J."/>
        </authorList>
    </citation>
    <scope>NUCLEOTIDE SEQUENCE [LARGE SCALE GENOMIC DNA]</scope>
    <source>
        <strain evidence="2">JCM 17805</strain>
    </source>
</reference>
<name>A0ABP8V953_9GAMM</name>
<keyword evidence="2" id="KW-1185">Reference proteome</keyword>
<accession>A0ABP8V953</accession>
<sequence>MSDEVFLKDFQSELPFQGAVDLLAEAIRDAVEISVHTVLKMVVPVAECFIKVNAPLKPGDGITDG</sequence>
<proteinExistence type="predicted"/>
<evidence type="ECO:0000313" key="2">
    <source>
        <dbReference type="Proteomes" id="UP001500604"/>
    </source>
</evidence>